<keyword evidence="6" id="KW-0173">Coenzyme A biosynthesis</keyword>
<keyword evidence="2 7" id="KW-0808">Transferase</keyword>
<dbReference type="RefSeq" id="WP_378151008.1">
    <property type="nucleotide sequence ID" value="NZ_JBHSEC010000001.1"/>
</dbReference>
<dbReference type="CDD" id="cd24085">
    <property type="entry name" value="ASKHA_NBD_PanK-II_bac"/>
    <property type="match status" value="1"/>
</dbReference>
<reference evidence="8" key="1">
    <citation type="journal article" date="2019" name="Int. J. Syst. Evol. Microbiol.">
        <title>The Global Catalogue of Microorganisms (GCM) 10K type strain sequencing project: providing services to taxonomists for standard genome sequencing and annotation.</title>
        <authorList>
            <consortium name="The Broad Institute Genomics Platform"/>
            <consortium name="The Broad Institute Genome Sequencing Center for Infectious Disease"/>
            <person name="Wu L."/>
            <person name="Ma J."/>
        </authorList>
    </citation>
    <scope>NUCLEOTIDE SEQUENCE [LARGE SCALE GENOMIC DNA]</scope>
    <source>
        <strain evidence="8">CCUG 59778</strain>
    </source>
</reference>
<keyword evidence="1" id="KW-0963">Cytoplasm</keyword>
<keyword evidence="4 7" id="KW-0418">Kinase</keyword>
<evidence type="ECO:0000256" key="5">
    <source>
        <dbReference type="ARBA" id="ARBA00022840"/>
    </source>
</evidence>
<dbReference type="NCBIfam" id="NF009842">
    <property type="entry name" value="PRK13317.1"/>
    <property type="match status" value="1"/>
</dbReference>
<evidence type="ECO:0000256" key="1">
    <source>
        <dbReference type="ARBA" id="ARBA00022490"/>
    </source>
</evidence>
<dbReference type="Gene3D" id="3.30.420.40">
    <property type="match status" value="1"/>
</dbReference>
<evidence type="ECO:0000256" key="2">
    <source>
        <dbReference type="ARBA" id="ARBA00022679"/>
    </source>
</evidence>
<evidence type="ECO:0000313" key="7">
    <source>
        <dbReference type="EMBL" id="MFC4408863.1"/>
    </source>
</evidence>
<evidence type="ECO:0000256" key="6">
    <source>
        <dbReference type="ARBA" id="ARBA00022993"/>
    </source>
</evidence>
<keyword evidence="3" id="KW-0547">Nucleotide-binding</keyword>
<gene>
    <name evidence="7" type="primary">coaW</name>
    <name evidence="7" type="ORF">ACFOZY_00295</name>
</gene>
<dbReference type="SUPFAM" id="SSF53067">
    <property type="entry name" value="Actin-like ATPase domain"/>
    <property type="match status" value="1"/>
</dbReference>
<comment type="caution">
    <text evidence="7">The sequence shown here is derived from an EMBL/GenBank/DDBJ whole genome shotgun (WGS) entry which is preliminary data.</text>
</comment>
<evidence type="ECO:0000313" key="8">
    <source>
        <dbReference type="Proteomes" id="UP001595817"/>
    </source>
</evidence>
<name>A0ABV8WZ05_9LACT</name>
<evidence type="ECO:0000256" key="3">
    <source>
        <dbReference type="ARBA" id="ARBA00022741"/>
    </source>
</evidence>
<dbReference type="EC" id="2.7.1.33" evidence="7"/>
<sequence>MNAAAEWVNDQASSHIAITGGKAGALSQLLKANAIMVPEFEATISGVQQLLLEEGHSQDSYILTNVGTGTSIHHINGGQHVRVAGTGVGGGTIMGLAKLLTGLDEYEDISNLATGNKRDRIDLKVHHIYEGTEPPIPGDLTASNFGNLRDLSSGNLSNEELTSTIVGMVAETITVVSLQAAQQFNAKTIVYIGSTFSNNQLMKDIVIRYTNMYGLNSILLKHGEFSGAVGAMQ</sequence>
<keyword evidence="8" id="KW-1185">Reference proteome</keyword>
<accession>A0ABV8WZ05</accession>
<dbReference type="Pfam" id="PF03630">
    <property type="entry name" value="Fumble"/>
    <property type="match status" value="1"/>
</dbReference>
<dbReference type="InterPro" id="IPR043129">
    <property type="entry name" value="ATPase_NBD"/>
</dbReference>
<dbReference type="GO" id="GO:0004594">
    <property type="term" value="F:pantothenate kinase activity"/>
    <property type="evidence" value="ECO:0007669"/>
    <property type="project" value="UniProtKB-EC"/>
</dbReference>
<keyword evidence="5" id="KW-0067">ATP-binding</keyword>
<dbReference type="InterPro" id="IPR004567">
    <property type="entry name" value="Type_II_PanK"/>
</dbReference>
<dbReference type="Proteomes" id="UP001595817">
    <property type="component" value="Unassembled WGS sequence"/>
</dbReference>
<proteinExistence type="predicted"/>
<dbReference type="InterPro" id="IPR011602">
    <property type="entry name" value="Type_II_PanK_bac"/>
</dbReference>
<protein>
    <submittedName>
        <fullName evidence="7">Type II pantothenate kinase</fullName>
        <ecNumber evidence="7">2.7.1.33</ecNumber>
    </submittedName>
</protein>
<dbReference type="PANTHER" id="PTHR12280:SF20">
    <property type="entry name" value="4'-PHOSPHOPANTETHEINE PHOSPHATASE"/>
    <property type="match status" value="1"/>
</dbReference>
<dbReference type="EMBL" id="JBHSEC010000001">
    <property type="protein sequence ID" value="MFC4408863.1"/>
    <property type="molecule type" value="Genomic_DNA"/>
</dbReference>
<dbReference type="PANTHER" id="PTHR12280">
    <property type="entry name" value="PANTOTHENATE KINASE"/>
    <property type="match status" value="1"/>
</dbReference>
<organism evidence="7 8">
    <name type="scientific">Chungangia koreensis</name>
    <dbReference type="NCBI Taxonomy" id="752657"/>
    <lineage>
        <taxon>Bacteria</taxon>
        <taxon>Bacillati</taxon>
        <taxon>Bacillota</taxon>
        <taxon>Bacilli</taxon>
        <taxon>Lactobacillales</taxon>
        <taxon>Chungangia</taxon>
    </lineage>
</organism>
<dbReference type="PIRSF" id="PIRSF036940">
    <property type="entry name" value="PanK_bac_aCoA"/>
    <property type="match status" value="1"/>
</dbReference>
<evidence type="ECO:0000256" key="4">
    <source>
        <dbReference type="ARBA" id="ARBA00022777"/>
    </source>
</evidence>